<dbReference type="Gene3D" id="2.60.120.1440">
    <property type="match status" value="1"/>
</dbReference>
<sequence length="357" mass="41082">MTNPIDQQYLDLLNKYFQGNISPEENDTLEKLIREDNDRELLFHYLKNTPLERYKSPQEIKQIYDRSKTIFQDYAIDDTSKPLGIIKIKKHLYMVAAVAVFFLIGAWLFSSYLNGRSEQWDLIQTTKGERRFFKLGDGSEGWLNSESCLKVKKGYGVAHRQMELTGEAYFIVTKNQQLPFIVKTNNTEVKVLGTVFNLKSYPEDQSTVATLVEGKIMLRSEGQGTSKDYILAPGDIVKVSETSTELLQHHKTLKDKNSKPILEANSGAIQPQLHNDDGLELLWIKNKLVFNGDRLTEMTKKMERWYNKTIIIQTKSLGDRSFTGVFEEDRCEQVLDLLKATGVPIDYEVKNDTLYIK</sequence>
<dbReference type="Pfam" id="PF16344">
    <property type="entry name" value="FecR_C"/>
    <property type="match status" value="1"/>
</dbReference>
<dbReference type="RefSeq" id="WP_133584201.1">
    <property type="nucleotide sequence ID" value="NZ_SNYV01000013.1"/>
</dbReference>
<dbReference type="PIRSF" id="PIRSF018266">
    <property type="entry name" value="FecR"/>
    <property type="match status" value="1"/>
</dbReference>
<evidence type="ECO:0000259" key="2">
    <source>
        <dbReference type="Pfam" id="PF04773"/>
    </source>
</evidence>
<keyword evidence="1" id="KW-0472">Membrane</keyword>
<reference evidence="4 5" key="1">
    <citation type="submission" date="2019-03" db="EMBL/GenBank/DDBJ databases">
        <title>Genomic Encyclopedia of Archaeal and Bacterial Type Strains, Phase II (KMG-II): from individual species to whole genera.</title>
        <authorList>
            <person name="Goeker M."/>
        </authorList>
    </citation>
    <scope>NUCLEOTIDE SEQUENCE [LARGE SCALE GENOMIC DNA]</scope>
    <source>
        <strain evidence="4 5">DSM 28353</strain>
    </source>
</reference>
<proteinExistence type="predicted"/>
<keyword evidence="1" id="KW-1133">Transmembrane helix</keyword>
<dbReference type="OrthoDB" id="1523735at2"/>
<feature type="transmembrane region" description="Helical" evidence="1">
    <location>
        <begin position="91"/>
        <end position="109"/>
    </location>
</feature>
<dbReference type="GO" id="GO:0016989">
    <property type="term" value="F:sigma factor antagonist activity"/>
    <property type="evidence" value="ECO:0007669"/>
    <property type="project" value="TreeGrafter"/>
</dbReference>
<dbReference type="PANTHER" id="PTHR30273">
    <property type="entry name" value="PERIPLASMIC SIGNAL SENSOR AND SIGMA FACTOR ACTIVATOR FECR-RELATED"/>
    <property type="match status" value="1"/>
</dbReference>
<dbReference type="AlphaFoldDB" id="A0A4R6WHW2"/>
<dbReference type="EMBL" id="SNYV01000013">
    <property type="protein sequence ID" value="TDQ77931.1"/>
    <property type="molecule type" value="Genomic_DNA"/>
</dbReference>
<comment type="caution">
    <text evidence="4">The sequence shown here is derived from an EMBL/GenBank/DDBJ whole genome shotgun (WGS) entry which is preliminary data.</text>
</comment>
<dbReference type="InterPro" id="IPR032508">
    <property type="entry name" value="FecR_C"/>
</dbReference>
<feature type="domain" description="FecR protein" evidence="2">
    <location>
        <begin position="121"/>
        <end position="216"/>
    </location>
</feature>
<evidence type="ECO:0000256" key="1">
    <source>
        <dbReference type="SAM" id="Phobius"/>
    </source>
</evidence>
<keyword evidence="1" id="KW-0812">Transmembrane</keyword>
<feature type="domain" description="Protein FecR C-terminal" evidence="3">
    <location>
        <begin position="287"/>
        <end position="356"/>
    </location>
</feature>
<gene>
    <name evidence="4" type="ORF">CLV99_1902</name>
</gene>
<evidence type="ECO:0000313" key="5">
    <source>
        <dbReference type="Proteomes" id="UP000295292"/>
    </source>
</evidence>
<evidence type="ECO:0000313" key="4">
    <source>
        <dbReference type="EMBL" id="TDQ77931.1"/>
    </source>
</evidence>
<name>A0A4R6WHW2_9SPHI</name>
<dbReference type="PANTHER" id="PTHR30273:SF2">
    <property type="entry name" value="PROTEIN FECR"/>
    <property type="match status" value="1"/>
</dbReference>
<evidence type="ECO:0000259" key="3">
    <source>
        <dbReference type="Pfam" id="PF16344"/>
    </source>
</evidence>
<dbReference type="InterPro" id="IPR006860">
    <property type="entry name" value="FecR"/>
</dbReference>
<dbReference type="InterPro" id="IPR012373">
    <property type="entry name" value="Ferrdict_sens_TM"/>
</dbReference>
<dbReference type="Gene3D" id="3.55.50.30">
    <property type="match status" value="1"/>
</dbReference>
<dbReference type="Pfam" id="PF04773">
    <property type="entry name" value="FecR"/>
    <property type="match status" value="1"/>
</dbReference>
<dbReference type="Proteomes" id="UP000295292">
    <property type="component" value="Unassembled WGS sequence"/>
</dbReference>
<organism evidence="4 5">
    <name type="scientific">Sphingobacterium yanglingense</name>
    <dbReference type="NCBI Taxonomy" id="1437280"/>
    <lineage>
        <taxon>Bacteria</taxon>
        <taxon>Pseudomonadati</taxon>
        <taxon>Bacteroidota</taxon>
        <taxon>Sphingobacteriia</taxon>
        <taxon>Sphingobacteriales</taxon>
        <taxon>Sphingobacteriaceae</taxon>
        <taxon>Sphingobacterium</taxon>
    </lineage>
</organism>
<accession>A0A4R6WHW2</accession>
<protein>
    <submittedName>
        <fullName evidence="4">FecR family protein</fullName>
    </submittedName>
</protein>
<keyword evidence="5" id="KW-1185">Reference proteome</keyword>